<dbReference type="EMBL" id="NKXS01004947">
    <property type="protein sequence ID" value="PIN04967.1"/>
    <property type="molecule type" value="Genomic_DNA"/>
</dbReference>
<dbReference type="Proteomes" id="UP000231279">
    <property type="component" value="Unassembled WGS sequence"/>
</dbReference>
<dbReference type="InterPro" id="IPR002156">
    <property type="entry name" value="RNaseH_domain"/>
</dbReference>
<proteinExistence type="predicted"/>
<sequence length="172" mass="20008">MEPETIMHCLFHCHVPRQVWALSNLPFSAVNRRISNAVAWFRVVRNEVFADLFDFFLTVCWSLWFYRNNNLFGKDIAIPLDIVCSWETPERGWIKVNFDAAIFAKENKARISIIARDYRGTCIAWHTEVLDWVLNPKEVEARATLLACWLCRECSWSKVAIEGKCLAVIQAL</sequence>
<dbReference type="Pfam" id="PF13456">
    <property type="entry name" value="RVT_3"/>
    <property type="match status" value="1"/>
</dbReference>
<feature type="domain" description="RNase H type-1" evidence="1">
    <location>
        <begin position="97"/>
        <end position="171"/>
    </location>
</feature>
<dbReference type="InterPro" id="IPR053151">
    <property type="entry name" value="RNase_H-like"/>
</dbReference>
<name>A0A2G9GI45_9LAMI</name>
<dbReference type="GO" id="GO:0003676">
    <property type="term" value="F:nucleic acid binding"/>
    <property type="evidence" value="ECO:0007669"/>
    <property type="project" value="InterPro"/>
</dbReference>
<comment type="caution">
    <text evidence="2">The sequence shown here is derived from an EMBL/GenBank/DDBJ whole genome shotgun (WGS) entry which is preliminary data.</text>
</comment>
<evidence type="ECO:0000313" key="2">
    <source>
        <dbReference type="EMBL" id="PIN04967.1"/>
    </source>
</evidence>
<organism evidence="2 3">
    <name type="scientific">Handroanthus impetiginosus</name>
    <dbReference type="NCBI Taxonomy" id="429701"/>
    <lineage>
        <taxon>Eukaryota</taxon>
        <taxon>Viridiplantae</taxon>
        <taxon>Streptophyta</taxon>
        <taxon>Embryophyta</taxon>
        <taxon>Tracheophyta</taxon>
        <taxon>Spermatophyta</taxon>
        <taxon>Magnoliopsida</taxon>
        <taxon>eudicotyledons</taxon>
        <taxon>Gunneridae</taxon>
        <taxon>Pentapetalae</taxon>
        <taxon>asterids</taxon>
        <taxon>lamiids</taxon>
        <taxon>Lamiales</taxon>
        <taxon>Bignoniaceae</taxon>
        <taxon>Crescentiina</taxon>
        <taxon>Tabebuia alliance</taxon>
        <taxon>Handroanthus</taxon>
    </lineage>
</organism>
<dbReference type="AlphaFoldDB" id="A0A2G9GI45"/>
<gene>
    <name evidence="2" type="ORF">CDL12_22494</name>
</gene>
<dbReference type="STRING" id="429701.A0A2G9GI45"/>
<dbReference type="OrthoDB" id="1750512at2759"/>
<evidence type="ECO:0000313" key="3">
    <source>
        <dbReference type="Proteomes" id="UP000231279"/>
    </source>
</evidence>
<reference evidence="3" key="1">
    <citation type="journal article" date="2018" name="Gigascience">
        <title>Genome assembly of the Pink Ipe (Handroanthus impetiginosus, Bignoniaceae), a highly valued, ecologically keystone Neotropical timber forest tree.</title>
        <authorList>
            <person name="Silva-Junior O.B."/>
            <person name="Grattapaglia D."/>
            <person name="Novaes E."/>
            <person name="Collevatti R.G."/>
        </authorList>
    </citation>
    <scope>NUCLEOTIDE SEQUENCE [LARGE SCALE GENOMIC DNA]</scope>
    <source>
        <strain evidence="3">cv. UFG-1</strain>
    </source>
</reference>
<dbReference type="GO" id="GO:0004523">
    <property type="term" value="F:RNA-DNA hybrid ribonuclease activity"/>
    <property type="evidence" value="ECO:0007669"/>
    <property type="project" value="InterPro"/>
</dbReference>
<dbReference type="PANTHER" id="PTHR47723">
    <property type="entry name" value="OS05G0353850 PROTEIN"/>
    <property type="match status" value="1"/>
</dbReference>
<evidence type="ECO:0000259" key="1">
    <source>
        <dbReference type="Pfam" id="PF13456"/>
    </source>
</evidence>
<dbReference type="PANTHER" id="PTHR47723:SF19">
    <property type="entry name" value="POLYNUCLEOTIDYL TRANSFERASE, RIBONUCLEASE H-LIKE SUPERFAMILY PROTEIN"/>
    <property type="match status" value="1"/>
</dbReference>
<accession>A0A2G9GI45</accession>
<protein>
    <recommendedName>
        <fullName evidence="1">RNase H type-1 domain-containing protein</fullName>
    </recommendedName>
</protein>
<keyword evidence="3" id="KW-1185">Reference proteome</keyword>